<dbReference type="EMBL" id="MFIE01000019">
    <property type="protein sequence ID" value="OGF82418.1"/>
    <property type="molecule type" value="Genomic_DNA"/>
</dbReference>
<reference evidence="3 4" key="1">
    <citation type="journal article" date="2016" name="Nat. Commun.">
        <title>Thousands of microbial genomes shed light on interconnected biogeochemical processes in an aquifer system.</title>
        <authorList>
            <person name="Anantharaman K."/>
            <person name="Brown C.T."/>
            <person name="Hug L.A."/>
            <person name="Sharon I."/>
            <person name="Castelle C.J."/>
            <person name="Probst A.J."/>
            <person name="Thomas B.C."/>
            <person name="Singh A."/>
            <person name="Wilkins M.J."/>
            <person name="Karaoz U."/>
            <person name="Brodie E.L."/>
            <person name="Williams K.H."/>
            <person name="Hubbard S.S."/>
            <person name="Banfield J.F."/>
        </authorList>
    </citation>
    <scope>NUCLEOTIDE SEQUENCE [LARGE SCALE GENOMIC DNA]</scope>
</reference>
<comment type="caution">
    <text evidence="3">The sequence shown here is derived from an EMBL/GenBank/DDBJ whole genome shotgun (WGS) entry which is preliminary data.</text>
</comment>
<accession>A0A1F5X3E2</accession>
<evidence type="ECO:0000259" key="2">
    <source>
        <dbReference type="Pfam" id="PF18914"/>
    </source>
</evidence>
<feature type="signal peptide" evidence="1">
    <location>
        <begin position="1"/>
        <end position="25"/>
    </location>
</feature>
<dbReference type="InterPro" id="IPR043724">
    <property type="entry name" value="DUF5666"/>
</dbReference>
<feature type="domain" description="DUF5666" evidence="2">
    <location>
        <begin position="71"/>
        <end position="133"/>
    </location>
</feature>
<dbReference type="AlphaFoldDB" id="A0A1F5X3E2"/>
<sequence>MTKKYITVILVMTILSVGLFSPAYADNDNGRFKNLFKRIDKSIQKLEKVQNFNISQSFSVEGGGEARIRGGTISNTASSTITVKVWGLDIDVNTVGAKITHNDNATTTLKVGDKVNVKGKMETGGILKASSIELLLSGNTNPQITEKIRKLIERLREIERRAGLPLTPFPSATSTSSN</sequence>
<evidence type="ECO:0000256" key="1">
    <source>
        <dbReference type="SAM" id="SignalP"/>
    </source>
</evidence>
<evidence type="ECO:0000313" key="4">
    <source>
        <dbReference type="Proteomes" id="UP000178684"/>
    </source>
</evidence>
<proteinExistence type="predicted"/>
<gene>
    <name evidence="3" type="ORF">A3B18_03695</name>
</gene>
<dbReference type="Proteomes" id="UP000178684">
    <property type="component" value="Unassembled WGS sequence"/>
</dbReference>
<name>A0A1F5X3E2_9BACT</name>
<protein>
    <recommendedName>
        <fullName evidence="2">DUF5666 domain-containing protein</fullName>
    </recommendedName>
</protein>
<dbReference type="Pfam" id="PF18914">
    <property type="entry name" value="DUF5666"/>
    <property type="match status" value="1"/>
</dbReference>
<organism evidence="3 4">
    <name type="scientific">Candidatus Giovannonibacteria bacterium RIFCSPLOWO2_01_FULL_46_13</name>
    <dbReference type="NCBI Taxonomy" id="1798352"/>
    <lineage>
        <taxon>Bacteria</taxon>
        <taxon>Candidatus Giovannoniibacteriota</taxon>
    </lineage>
</organism>
<keyword evidence="1" id="KW-0732">Signal</keyword>
<evidence type="ECO:0000313" key="3">
    <source>
        <dbReference type="EMBL" id="OGF82418.1"/>
    </source>
</evidence>
<feature type="chain" id="PRO_5009522279" description="DUF5666 domain-containing protein" evidence="1">
    <location>
        <begin position="26"/>
        <end position="178"/>
    </location>
</feature>